<dbReference type="Gene3D" id="1.10.1740.10">
    <property type="match status" value="1"/>
</dbReference>
<dbReference type="OrthoDB" id="8654550at2"/>
<dbReference type="NCBIfam" id="TIGR02937">
    <property type="entry name" value="sigma70-ECF"/>
    <property type="match status" value="1"/>
</dbReference>
<dbReference type="RefSeq" id="WP_129241330.1">
    <property type="nucleotide sequence ID" value="NZ_UFQC01000012.1"/>
</dbReference>
<evidence type="ECO:0000256" key="3">
    <source>
        <dbReference type="ARBA" id="ARBA00023082"/>
    </source>
</evidence>
<dbReference type="InterPro" id="IPR007627">
    <property type="entry name" value="RNA_pol_sigma70_r2"/>
</dbReference>
<dbReference type="SUPFAM" id="SSF88659">
    <property type="entry name" value="Sigma3 and sigma4 domains of RNA polymerase sigma factors"/>
    <property type="match status" value="1"/>
</dbReference>
<evidence type="ECO:0000256" key="2">
    <source>
        <dbReference type="ARBA" id="ARBA00023015"/>
    </source>
</evidence>
<dbReference type="InterPro" id="IPR036388">
    <property type="entry name" value="WH-like_DNA-bd_sf"/>
</dbReference>
<feature type="domain" description="RNA polymerase sigma-70 region 2" evidence="5">
    <location>
        <begin position="22"/>
        <end position="86"/>
    </location>
</feature>
<dbReference type="GO" id="GO:0006352">
    <property type="term" value="P:DNA-templated transcription initiation"/>
    <property type="evidence" value="ECO:0007669"/>
    <property type="project" value="InterPro"/>
</dbReference>
<dbReference type="InterPro" id="IPR014284">
    <property type="entry name" value="RNA_pol_sigma-70_dom"/>
</dbReference>
<evidence type="ECO:0000313" key="7">
    <source>
        <dbReference type="EMBL" id="SSW67585.1"/>
    </source>
</evidence>
<organism evidence="7 8">
    <name type="scientific">Achromobacter veterisilvae</name>
    <dbReference type="NCBI Taxonomy" id="2069367"/>
    <lineage>
        <taxon>Bacteria</taxon>
        <taxon>Pseudomonadati</taxon>
        <taxon>Pseudomonadota</taxon>
        <taxon>Betaproteobacteria</taxon>
        <taxon>Burkholderiales</taxon>
        <taxon>Alcaligenaceae</taxon>
        <taxon>Achromobacter</taxon>
    </lineage>
</organism>
<accession>A0A446CIH6</accession>
<comment type="similarity">
    <text evidence="1">Belongs to the sigma-70 factor family. ECF subfamily.</text>
</comment>
<dbReference type="CDD" id="cd06171">
    <property type="entry name" value="Sigma70_r4"/>
    <property type="match status" value="1"/>
</dbReference>
<dbReference type="GO" id="GO:0016987">
    <property type="term" value="F:sigma factor activity"/>
    <property type="evidence" value="ECO:0007669"/>
    <property type="project" value="UniProtKB-KW"/>
</dbReference>
<dbReference type="InterPro" id="IPR013324">
    <property type="entry name" value="RNA_pol_sigma_r3/r4-like"/>
</dbReference>
<keyword evidence="2" id="KW-0805">Transcription regulation</keyword>
<dbReference type="GO" id="GO:0003677">
    <property type="term" value="F:DNA binding"/>
    <property type="evidence" value="ECO:0007669"/>
    <property type="project" value="InterPro"/>
</dbReference>
<evidence type="ECO:0000313" key="8">
    <source>
        <dbReference type="Proteomes" id="UP000289465"/>
    </source>
</evidence>
<evidence type="ECO:0000256" key="4">
    <source>
        <dbReference type="ARBA" id="ARBA00023163"/>
    </source>
</evidence>
<dbReference type="Pfam" id="PF08281">
    <property type="entry name" value="Sigma70_r4_2"/>
    <property type="match status" value="1"/>
</dbReference>
<dbReference type="AlphaFoldDB" id="A0A446CIH6"/>
<name>A0A446CIH6_9BURK</name>
<dbReference type="Pfam" id="PF04542">
    <property type="entry name" value="Sigma70_r2"/>
    <property type="match status" value="1"/>
</dbReference>
<proteinExistence type="inferred from homology"/>
<keyword evidence="4" id="KW-0804">Transcription</keyword>
<dbReference type="EMBL" id="UFQC01000012">
    <property type="protein sequence ID" value="SSW67585.1"/>
    <property type="molecule type" value="Genomic_DNA"/>
</dbReference>
<keyword evidence="3" id="KW-0731">Sigma factor</keyword>
<dbReference type="Proteomes" id="UP000289465">
    <property type="component" value="Unassembled WGS sequence"/>
</dbReference>
<feature type="domain" description="RNA polymerase sigma factor 70 region 4 type 2" evidence="6">
    <location>
        <begin position="117"/>
        <end position="169"/>
    </location>
</feature>
<evidence type="ECO:0000256" key="1">
    <source>
        <dbReference type="ARBA" id="ARBA00010641"/>
    </source>
</evidence>
<dbReference type="PANTHER" id="PTHR43133:SF63">
    <property type="entry name" value="RNA POLYMERASE SIGMA FACTOR FECI-RELATED"/>
    <property type="match status" value="1"/>
</dbReference>
<dbReference type="InterPro" id="IPR039425">
    <property type="entry name" value="RNA_pol_sigma-70-like"/>
</dbReference>
<dbReference type="Gene3D" id="1.10.10.10">
    <property type="entry name" value="Winged helix-like DNA-binding domain superfamily/Winged helix DNA-binding domain"/>
    <property type="match status" value="1"/>
</dbReference>
<evidence type="ECO:0000259" key="6">
    <source>
        <dbReference type="Pfam" id="PF08281"/>
    </source>
</evidence>
<dbReference type="PANTHER" id="PTHR43133">
    <property type="entry name" value="RNA POLYMERASE ECF-TYPE SIGMA FACTO"/>
    <property type="match status" value="1"/>
</dbReference>
<protein>
    <submittedName>
        <fullName evidence="7">Putative RNA polymerase sigma factor FecI</fullName>
    </submittedName>
</protein>
<dbReference type="InterPro" id="IPR013325">
    <property type="entry name" value="RNA_pol_sigma_r2"/>
</dbReference>
<sequence length="175" mass="19235">MTSSFPTAPSDDAHAAAVQAVYRSHHSWLRSLLQRKLGNASDAADLAHDTFERLIRARLDTPLAEPRAYLRTVAQRLLIGRARRAALESAYAESLALLPQAVAPSVESRALVIEALEQICELIDRLPMTSRRIFLMAQVEGLSYAEIGVRLGLSVNAVQKSLARALVHCYEVVYG</sequence>
<gene>
    <name evidence="7" type="primary">fecI_17</name>
    <name evidence="7" type="ORF">AVE30378_02622</name>
</gene>
<dbReference type="InterPro" id="IPR013249">
    <property type="entry name" value="RNA_pol_sigma70_r4_t2"/>
</dbReference>
<reference evidence="7 8" key="1">
    <citation type="submission" date="2018-07" db="EMBL/GenBank/DDBJ databases">
        <authorList>
            <person name="Peeters C."/>
        </authorList>
    </citation>
    <scope>NUCLEOTIDE SEQUENCE [LARGE SCALE GENOMIC DNA]</scope>
    <source>
        <strain evidence="7 8">LMG 30378</strain>
    </source>
</reference>
<dbReference type="SUPFAM" id="SSF88946">
    <property type="entry name" value="Sigma2 domain of RNA polymerase sigma factors"/>
    <property type="match status" value="1"/>
</dbReference>
<evidence type="ECO:0000259" key="5">
    <source>
        <dbReference type="Pfam" id="PF04542"/>
    </source>
</evidence>